<accession>A0ABP0PZB5</accession>
<gene>
    <name evidence="2" type="ORF">CCMP2556_LOCUS39816</name>
</gene>
<organism evidence="2 3">
    <name type="scientific">Durusdinium trenchii</name>
    <dbReference type="NCBI Taxonomy" id="1381693"/>
    <lineage>
        <taxon>Eukaryota</taxon>
        <taxon>Sar</taxon>
        <taxon>Alveolata</taxon>
        <taxon>Dinophyceae</taxon>
        <taxon>Suessiales</taxon>
        <taxon>Symbiodiniaceae</taxon>
        <taxon>Durusdinium</taxon>
    </lineage>
</organism>
<dbReference type="Proteomes" id="UP001642484">
    <property type="component" value="Unassembled WGS sequence"/>
</dbReference>
<feature type="signal peptide" evidence="1">
    <location>
        <begin position="1"/>
        <end position="24"/>
    </location>
</feature>
<dbReference type="EMBL" id="CAXAMN010023829">
    <property type="protein sequence ID" value="CAK9081356.1"/>
    <property type="molecule type" value="Genomic_DNA"/>
</dbReference>
<name>A0ABP0PZB5_9DINO</name>
<proteinExistence type="predicted"/>
<feature type="chain" id="PRO_5045671818" evidence="1">
    <location>
        <begin position="25"/>
        <end position="491"/>
    </location>
</feature>
<keyword evidence="3" id="KW-1185">Reference proteome</keyword>
<keyword evidence="1" id="KW-0732">Signal</keyword>
<evidence type="ECO:0000313" key="3">
    <source>
        <dbReference type="Proteomes" id="UP001642484"/>
    </source>
</evidence>
<evidence type="ECO:0000313" key="2">
    <source>
        <dbReference type="EMBL" id="CAK9081356.1"/>
    </source>
</evidence>
<evidence type="ECO:0000256" key="1">
    <source>
        <dbReference type="SAM" id="SignalP"/>
    </source>
</evidence>
<protein>
    <submittedName>
        <fullName evidence="2">Uncharacterized protein</fullName>
    </submittedName>
</protein>
<sequence length="491" mass="54199">MGAIITVPTLCEVVLLLAHHWAQAAVSVPSHQPTDLVLKLRERIVVDERELVAVPRRKRVCSSLAQGPFCGGLADAGAEAVSLHRLIGLVDGVISQQLRRTLPDAFQWDPKRDQTISATLSQLVVKLIGSDSFSSDSTSLQRLGRLTGKSRCFELEVWRLLPSQRFLPESFGKGLPLDADPRWWGIWHVVRCPYPASPARALFFGEVWPRRGPCLRLYGLGVKRSASLSLARPVVLRRLVLGVTDSVARSSSSWGKESFVCGELKGVEKWCRSLEDIAKDARASKMNGAGRGTFYTDVGDSLLMVDHVVFHSVPSEGLLIGSLAVSATQEPDGDAEQLVMLLRRAEPQHSHVAPPGLFEAVLETISANAAVWNANQILEHGLRLSGYASGAERLSTRVKLLAKAATKQMEEMMRPKYHDYLASLDPDTPLLELERRLGEGTEGAIFRCCVGYVICELLWQSVATSKHCYYCIAVVHSKILWPSIRQWDMHA</sequence>
<comment type="caution">
    <text evidence="2">The sequence shown here is derived from an EMBL/GenBank/DDBJ whole genome shotgun (WGS) entry which is preliminary data.</text>
</comment>
<reference evidence="2 3" key="1">
    <citation type="submission" date="2024-02" db="EMBL/GenBank/DDBJ databases">
        <authorList>
            <person name="Chen Y."/>
            <person name="Shah S."/>
            <person name="Dougan E. K."/>
            <person name="Thang M."/>
            <person name="Chan C."/>
        </authorList>
    </citation>
    <scope>NUCLEOTIDE SEQUENCE [LARGE SCALE GENOMIC DNA]</scope>
</reference>